<feature type="signal peptide" evidence="1">
    <location>
        <begin position="1"/>
        <end position="25"/>
    </location>
</feature>
<dbReference type="SUPFAM" id="SSF103515">
    <property type="entry name" value="Autotransporter"/>
    <property type="match status" value="1"/>
</dbReference>
<name>A0A1X6YME8_9RHOB</name>
<feature type="chain" id="PRO_5013253697" description="Autotransporter domain-containing protein" evidence="1">
    <location>
        <begin position="26"/>
        <end position="811"/>
    </location>
</feature>
<dbReference type="Proteomes" id="UP000193963">
    <property type="component" value="Unassembled WGS sequence"/>
</dbReference>
<feature type="domain" description="Autotransporter" evidence="2">
    <location>
        <begin position="566"/>
        <end position="811"/>
    </location>
</feature>
<dbReference type="Gene3D" id="2.40.128.130">
    <property type="entry name" value="Autotransporter beta-domain"/>
    <property type="match status" value="1"/>
</dbReference>
<dbReference type="EMBL" id="FWFN01000002">
    <property type="protein sequence ID" value="SLN23897.1"/>
    <property type="molecule type" value="Genomic_DNA"/>
</dbReference>
<dbReference type="OrthoDB" id="7876616at2"/>
<dbReference type="InterPro" id="IPR005546">
    <property type="entry name" value="Autotransporte_beta"/>
</dbReference>
<evidence type="ECO:0000313" key="3">
    <source>
        <dbReference type="EMBL" id="SLN23897.1"/>
    </source>
</evidence>
<dbReference type="SMART" id="SM00869">
    <property type="entry name" value="Autotransporter"/>
    <property type="match status" value="1"/>
</dbReference>
<protein>
    <recommendedName>
        <fullName evidence="2">Autotransporter domain-containing protein</fullName>
    </recommendedName>
</protein>
<evidence type="ECO:0000313" key="4">
    <source>
        <dbReference type="Proteomes" id="UP000193963"/>
    </source>
</evidence>
<reference evidence="3 4" key="1">
    <citation type="submission" date="2017-03" db="EMBL/GenBank/DDBJ databases">
        <authorList>
            <person name="Afonso C.L."/>
            <person name="Miller P.J."/>
            <person name="Scott M.A."/>
            <person name="Spackman E."/>
            <person name="Goraichik I."/>
            <person name="Dimitrov K.M."/>
            <person name="Suarez D.L."/>
            <person name="Swayne D.E."/>
        </authorList>
    </citation>
    <scope>NUCLEOTIDE SEQUENCE [LARGE SCALE GENOMIC DNA]</scope>
    <source>
        <strain evidence="3 4">CECT 7751</strain>
    </source>
</reference>
<dbReference type="PROSITE" id="PS51208">
    <property type="entry name" value="AUTOTRANSPORTER"/>
    <property type="match status" value="1"/>
</dbReference>
<dbReference type="InterPro" id="IPR036709">
    <property type="entry name" value="Autotransporte_beta_dom_sf"/>
</dbReference>
<evidence type="ECO:0000256" key="1">
    <source>
        <dbReference type="SAM" id="SignalP"/>
    </source>
</evidence>
<sequence>MPRALSHVSLIALLAAMPLAGQARPAPVASACTPSSPSDDDLVLCTGTGSGFTDDDLDGVTITVDPGAQISGDGDRAFEVDDDLTLTNHGSITSAEDPAIKADKRATLTNNGTITSTAWYEDDGEMVGEDAINFDDDALITNNGMITGTDEGVQVGDDSTVHNYGAITGTDRGIDTGARTTVINHEGGTITALDSDGLRIDGAEGAVTNYGEISGADEGIQTGADATIHNYGTVTGADHAIDTSGEDDGDPNATIIINHEGALIEGIDGDGIHFEGTGGSITNYGTILAGDEGIQAEDEVTVRNYGLIDSADKGIAVEDDATVVNEGTILSLTEGIEAEDNAVITNRGSIETLDDAINAGENATIFNYGDLLVTGPQDGIDIDSGEVTNYGRIISEGGEDGIDFDASEVAVSTITNHGLIEGKIGINVELGGHDPTNTQSQVVVNHGTIIGHSGTALQLGAGHDTLDVYSMDIRGVVDLGEGTDTLIARASAQAGAVRFVSDPEVIDLSEAPQAVYGNQTLAVADPEAFAGMDSVAAGQTLSLGKSVLLPIGEDAGSAGSLAFAEGPLGAPAWWVSGSAAVFDGDGSGRLTLGHDFDGVGLFLSYGRAATTVSDGHDLTSDAVLLGLTSAAALPGGTTLAGMAYLGFGTLDLDSAATASGDGSADTRSFGLAGSLSTAPTAGGLAFTARAGIERQRIDAFRVSGLGGAAFGDRDLTTGYLSAEARLTRALRDGTAITPFIGADVLFTDGEDVTMTLGDGTTRFSTGADSSVAQLTLGVELAGADRPWALRIEGQYDENDKAGVLLTAGMRF</sequence>
<proteinExistence type="predicted"/>
<dbReference type="AlphaFoldDB" id="A0A1X6YME8"/>
<keyword evidence="1" id="KW-0732">Signal</keyword>
<accession>A0A1X6YME8</accession>
<dbReference type="RefSeq" id="WP_085886708.1">
    <property type="nucleotide sequence ID" value="NZ_FWFN01000002.1"/>
</dbReference>
<organism evidence="3 4">
    <name type="scientific">Pseudooceanicola marinus</name>
    <dbReference type="NCBI Taxonomy" id="396013"/>
    <lineage>
        <taxon>Bacteria</taxon>
        <taxon>Pseudomonadati</taxon>
        <taxon>Pseudomonadota</taxon>
        <taxon>Alphaproteobacteria</taxon>
        <taxon>Rhodobacterales</taxon>
        <taxon>Paracoccaceae</taxon>
        <taxon>Pseudooceanicola</taxon>
    </lineage>
</organism>
<gene>
    <name evidence="3" type="ORF">PSM7751_00785</name>
</gene>
<evidence type="ECO:0000259" key="2">
    <source>
        <dbReference type="PROSITE" id="PS51208"/>
    </source>
</evidence>
<keyword evidence="4" id="KW-1185">Reference proteome</keyword>